<name>A0A699WU09_TANCI</name>
<feature type="non-terminal residue" evidence="2">
    <location>
        <position position="1"/>
    </location>
</feature>
<feature type="compositionally biased region" description="Low complexity" evidence="1">
    <location>
        <begin position="32"/>
        <end position="42"/>
    </location>
</feature>
<accession>A0A699WU09</accession>
<dbReference type="EMBL" id="BKCJ011765584">
    <property type="protein sequence ID" value="GFD51095.1"/>
    <property type="molecule type" value="Genomic_DNA"/>
</dbReference>
<sequence>PATPLPPATTAATSGRRQKNFPAGFFRRNPKDSPSSDLSDPLCHAPPRAIIISVAATSAAATSATPTSQPPLHAPQRHHHPQQPAATHDSHHLSLPLYAAPPSPP</sequence>
<proteinExistence type="predicted"/>
<organism evidence="2">
    <name type="scientific">Tanacetum cinerariifolium</name>
    <name type="common">Dalmatian daisy</name>
    <name type="synonym">Chrysanthemum cinerariifolium</name>
    <dbReference type="NCBI Taxonomy" id="118510"/>
    <lineage>
        <taxon>Eukaryota</taxon>
        <taxon>Viridiplantae</taxon>
        <taxon>Streptophyta</taxon>
        <taxon>Embryophyta</taxon>
        <taxon>Tracheophyta</taxon>
        <taxon>Spermatophyta</taxon>
        <taxon>Magnoliopsida</taxon>
        <taxon>eudicotyledons</taxon>
        <taxon>Gunneridae</taxon>
        <taxon>Pentapetalae</taxon>
        <taxon>asterids</taxon>
        <taxon>campanulids</taxon>
        <taxon>Asterales</taxon>
        <taxon>Asteraceae</taxon>
        <taxon>Asteroideae</taxon>
        <taxon>Anthemideae</taxon>
        <taxon>Anthemidinae</taxon>
        <taxon>Tanacetum</taxon>
    </lineage>
</organism>
<evidence type="ECO:0000313" key="2">
    <source>
        <dbReference type="EMBL" id="GFD51095.1"/>
    </source>
</evidence>
<feature type="region of interest" description="Disordered" evidence="1">
    <location>
        <begin position="1"/>
        <end position="44"/>
    </location>
</feature>
<dbReference type="AlphaFoldDB" id="A0A699WU09"/>
<reference evidence="2" key="1">
    <citation type="journal article" date="2019" name="Sci. Rep.">
        <title>Draft genome of Tanacetum cinerariifolium, the natural source of mosquito coil.</title>
        <authorList>
            <person name="Yamashiro T."/>
            <person name="Shiraishi A."/>
            <person name="Satake H."/>
            <person name="Nakayama K."/>
        </authorList>
    </citation>
    <scope>NUCLEOTIDE SEQUENCE</scope>
</reference>
<evidence type="ECO:0000256" key="1">
    <source>
        <dbReference type="SAM" id="MobiDB-lite"/>
    </source>
</evidence>
<gene>
    <name evidence="2" type="ORF">Tci_923064</name>
</gene>
<feature type="compositionally biased region" description="Low complexity" evidence="1">
    <location>
        <begin position="82"/>
        <end position="98"/>
    </location>
</feature>
<feature type="region of interest" description="Disordered" evidence="1">
    <location>
        <begin position="57"/>
        <end position="105"/>
    </location>
</feature>
<protein>
    <submittedName>
        <fullName evidence="2">Uncharacterized protein</fullName>
    </submittedName>
</protein>
<comment type="caution">
    <text evidence="2">The sequence shown here is derived from an EMBL/GenBank/DDBJ whole genome shotgun (WGS) entry which is preliminary data.</text>
</comment>